<accession>S8AA91</accession>
<dbReference type="HOGENOM" id="CLU_1180174_0_0_1"/>
<keyword evidence="2" id="KW-1185">Reference proteome</keyword>
<reference evidence="1 2" key="1">
    <citation type="journal article" date="2013" name="PLoS Genet.">
        <title>Genomic mechanisms accounting for the adaptation to parasitism in nematode-trapping fungi.</title>
        <authorList>
            <person name="Meerupati T."/>
            <person name="Andersson K.M."/>
            <person name="Friman E."/>
            <person name="Kumar D."/>
            <person name="Tunlid A."/>
            <person name="Ahren D."/>
        </authorList>
    </citation>
    <scope>NUCLEOTIDE SEQUENCE [LARGE SCALE GENOMIC DNA]</scope>
    <source>
        <strain evidence="1 2">CBS 200.50</strain>
    </source>
</reference>
<organism evidence="1 2">
    <name type="scientific">Dactylellina haptotyla (strain CBS 200.50)</name>
    <name type="common">Nematode-trapping fungus</name>
    <name type="synonym">Monacrosporium haptotylum</name>
    <dbReference type="NCBI Taxonomy" id="1284197"/>
    <lineage>
        <taxon>Eukaryota</taxon>
        <taxon>Fungi</taxon>
        <taxon>Dikarya</taxon>
        <taxon>Ascomycota</taxon>
        <taxon>Pezizomycotina</taxon>
        <taxon>Orbiliomycetes</taxon>
        <taxon>Orbiliales</taxon>
        <taxon>Orbiliaceae</taxon>
        <taxon>Dactylellina</taxon>
    </lineage>
</organism>
<dbReference type="AlphaFoldDB" id="S8AA91"/>
<dbReference type="Proteomes" id="UP000015100">
    <property type="component" value="Unassembled WGS sequence"/>
</dbReference>
<comment type="caution">
    <text evidence="1">The sequence shown here is derived from an EMBL/GenBank/DDBJ whole genome shotgun (WGS) entry which is preliminary data.</text>
</comment>
<gene>
    <name evidence="1" type="ORF">H072_8284</name>
</gene>
<evidence type="ECO:0000313" key="2">
    <source>
        <dbReference type="Proteomes" id="UP000015100"/>
    </source>
</evidence>
<name>S8AA91_DACHA</name>
<reference evidence="2" key="2">
    <citation type="submission" date="2013-04" db="EMBL/GenBank/DDBJ databases">
        <title>Genomic mechanisms accounting for the adaptation to parasitism in nematode-trapping fungi.</title>
        <authorList>
            <person name="Ahren D.G."/>
        </authorList>
    </citation>
    <scope>NUCLEOTIDE SEQUENCE [LARGE SCALE GENOMIC DNA]</scope>
    <source>
        <strain evidence="2">CBS 200.50</strain>
    </source>
</reference>
<sequence length="235" mass="27143">MGDYQTIARHIEYGAYEARIERLKVIAEASVKNPKVREEYETLLVSIQYVTKMAYDFAMNALPNAGIHKPVDEAAINHLAEAFELRVYPFLNNYKYFFSIYLIQRAFKPFKRCLENFQARRDHMGPATTTKWGEFIAQSHAKLTEELSELLKLLVADWHPAAHPSDLGATTDVAKIGPSGMFLYAYGTQDQQDEYWKAKAEEVQRQSKRDFKRYLLEKELGSNVALVERPKLLEK</sequence>
<proteinExistence type="predicted"/>
<evidence type="ECO:0000313" key="1">
    <source>
        <dbReference type="EMBL" id="EPS38021.1"/>
    </source>
</evidence>
<dbReference type="EMBL" id="AQGS01000592">
    <property type="protein sequence ID" value="EPS38021.1"/>
    <property type="molecule type" value="Genomic_DNA"/>
</dbReference>
<protein>
    <submittedName>
        <fullName evidence="1">Uncharacterized protein</fullName>
    </submittedName>
</protein>